<dbReference type="Pfam" id="PF15882">
    <property type="entry name" value="DUF4735"/>
    <property type="match status" value="1"/>
</dbReference>
<dbReference type="PANTHER" id="PTHR33539">
    <property type="entry name" value="UPF0764 PROTEIN C16ORF89"/>
    <property type="match status" value="1"/>
</dbReference>
<comment type="caution">
    <text evidence="1">The sequence shown here is derived from an EMBL/GenBank/DDBJ whole genome shotgun (WGS) entry which is preliminary data.</text>
</comment>
<dbReference type="GO" id="GO:0016020">
    <property type="term" value="C:membrane"/>
    <property type="evidence" value="ECO:0007669"/>
    <property type="project" value="TreeGrafter"/>
</dbReference>
<dbReference type="GO" id="GO:0005829">
    <property type="term" value="C:cytosol"/>
    <property type="evidence" value="ECO:0007669"/>
    <property type="project" value="TreeGrafter"/>
</dbReference>
<proteinExistence type="predicted"/>
<organism evidence="1 2">
    <name type="scientific">Exocentrus adspersus</name>
    <dbReference type="NCBI Taxonomy" id="1586481"/>
    <lineage>
        <taxon>Eukaryota</taxon>
        <taxon>Metazoa</taxon>
        <taxon>Ecdysozoa</taxon>
        <taxon>Arthropoda</taxon>
        <taxon>Hexapoda</taxon>
        <taxon>Insecta</taxon>
        <taxon>Pterygota</taxon>
        <taxon>Neoptera</taxon>
        <taxon>Endopterygota</taxon>
        <taxon>Coleoptera</taxon>
        <taxon>Polyphaga</taxon>
        <taxon>Cucujiformia</taxon>
        <taxon>Chrysomeloidea</taxon>
        <taxon>Cerambycidae</taxon>
        <taxon>Lamiinae</taxon>
        <taxon>Acanthocinini</taxon>
        <taxon>Exocentrus</taxon>
    </lineage>
</organism>
<evidence type="ECO:0000313" key="1">
    <source>
        <dbReference type="EMBL" id="KAJ8923028.1"/>
    </source>
</evidence>
<keyword evidence="2" id="KW-1185">Reference proteome</keyword>
<evidence type="ECO:0000313" key="2">
    <source>
        <dbReference type="Proteomes" id="UP001159042"/>
    </source>
</evidence>
<dbReference type="EMBL" id="JANEYG010000005">
    <property type="protein sequence ID" value="KAJ8923028.1"/>
    <property type="molecule type" value="Genomic_DNA"/>
</dbReference>
<accession>A0AAV8W9M8</accession>
<dbReference type="Proteomes" id="UP001159042">
    <property type="component" value="Unassembled WGS sequence"/>
</dbReference>
<feature type="non-terminal residue" evidence="1">
    <location>
        <position position="1"/>
    </location>
</feature>
<sequence>PVTSARLPAKLISILHPYKKKSTTTNDKNQYNISSSTAQVQNDSLSSDAFDQKLITAIRHGIEQSLDYIERNYEDMNDDCWLGVAMATAIIKDAYQNGTQVMDNSSLKLLRTSSEVLQKGLASSHRIRNWIADNVLDSNVWQRNINYKYNSLPALSMEPDLRTLEKVFAAAATYTDSDICLQNVVNETILNVPVKCYVRWDCWEEFYDYDKPASAYILTHKLLLLQLAKARKCLIPESVYEVKTKKLCSSIGAEVLNADYFDMLDEVFDLFLEQVLLCGYEGYTEFFKTKWLVYILKSQRETGCFPPFLGDRFKSRIKRNTNVLPDGCADHTTGLGVAVLALYYNFIIKGRLERVE</sequence>
<protein>
    <submittedName>
        <fullName evidence="1">Uncharacterized protein</fullName>
    </submittedName>
</protein>
<reference evidence="1 2" key="1">
    <citation type="journal article" date="2023" name="Insect Mol. Biol.">
        <title>Genome sequencing provides insights into the evolution of gene families encoding plant cell wall-degrading enzymes in longhorned beetles.</title>
        <authorList>
            <person name="Shin N.R."/>
            <person name="Okamura Y."/>
            <person name="Kirsch R."/>
            <person name="Pauchet Y."/>
        </authorList>
    </citation>
    <scope>NUCLEOTIDE SEQUENCE [LARGE SCALE GENOMIC DNA]</scope>
    <source>
        <strain evidence="1">EAD_L_NR</strain>
    </source>
</reference>
<dbReference type="AlphaFoldDB" id="A0AAV8W9M8"/>
<dbReference type="InterPro" id="IPR031751">
    <property type="entry name" value="DUF4735"/>
</dbReference>
<gene>
    <name evidence="1" type="ORF">NQ315_001576</name>
</gene>
<dbReference type="PANTHER" id="PTHR33539:SF1">
    <property type="entry name" value="UPF0764 PROTEIN C16ORF89"/>
    <property type="match status" value="1"/>
</dbReference>
<name>A0AAV8W9M8_9CUCU</name>